<proteinExistence type="predicted"/>
<feature type="domain" description="Outer membrane protein beta-barrel" evidence="2">
    <location>
        <begin position="62"/>
        <end position="223"/>
    </location>
</feature>
<feature type="chain" id="PRO_5029612132" evidence="1">
    <location>
        <begin position="21"/>
        <end position="249"/>
    </location>
</feature>
<gene>
    <name evidence="3" type="ORF">GS398_21005</name>
</gene>
<accession>A0A7K1Y3C5</accession>
<sequence>MIRSAYVCLAVIVLPFAAAAQNWDNEQDNQFVHFGFMFQYISSEFKIQKKTSWRDPYFDADLGMNVTDSLYSISSKSKPGFGLGFVSDFRLGGNADLRFTPGLAFTDRIVNYEYAPRLSNNTLTVPVTGRVVQATMIDLPVGIKIKSDIRHNFRGYLLLGAKYSTNIVSKKKTDDAGFATVDKLLKNKKNYFSYEAGIGFDLYFEFFKMSPELKFSQSMHNVLKPDMQPYAYPLNRLFLRNLQFSLFFE</sequence>
<evidence type="ECO:0000313" key="4">
    <source>
        <dbReference type="Proteomes" id="UP000451233"/>
    </source>
</evidence>
<dbReference type="Pfam" id="PF13568">
    <property type="entry name" value="OMP_b-brl_2"/>
    <property type="match status" value="1"/>
</dbReference>
<dbReference type="Proteomes" id="UP000451233">
    <property type="component" value="Unassembled WGS sequence"/>
</dbReference>
<evidence type="ECO:0000256" key="1">
    <source>
        <dbReference type="SAM" id="SignalP"/>
    </source>
</evidence>
<protein>
    <submittedName>
        <fullName evidence="3">PorT family protein</fullName>
    </submittedName>
</protein>
<dbReference type="AlphaFoldDB" id="A0A7K1Y3C5"/>
<name>A0A7K1Y3C5_9SPHI</name>
<comment type="caution">
    <text evidence="3">The sequence shown here is derived from an EMBL/GenBank/DDBJ whole genome shotgun (WGS) entry which is preliminary data.</text>
</comment>
<feature type="signal peptide" evidence="1">
    <location>
        <begin position="1"/>
        <end position="20"/>
    </location>
</feature>
<keyword evidence="4" id="KW-1185">Reference proteome</keyword>
<dbReference type="RefSeq" id="WP_160908801.1">
    <property type="nucleotide sequence ID" value="NZ_WVHS01000006.1"/>
</dbReference>
<dbReference type="EMBL" id="WVHS01000006">
    <property type="protein sequence ID" value="MXV17793.1"/>
    <property type="molecule type" value="Genomic_DNA"/>
</dbReference>
<reference evidence="3 4" key="1">
    <citation type="submission" date="2019-11" db="EMBL/GenBank/DDBJ databases">
        <title>Pedobacter sp. HMF7056 Genome sequencing and assembly.</title>
        <authorList>
            <person name="Kang H."/>
            <person name="Kim H."/>
            <person name="Joh K."/>
        </authorList>
    </citation>
    <scope>NUCLEOTIDE SEQUENCE [LARGE SCALE GENOMIC DNA]</scope>
    <source>
        <strain evidence="3 4">HMF7056</strain>
    </source>
</reference>
<keyword evidence="1" id="KW-0732">Signal</keyword>
<evidence type="ECO:0000313" key="3">
    <source>
        <dbReference type="EMBL" id="MXV17793.1"/>
    </source>
</evidence>
<dbReference type="InterPro" id="IPR025665">
    <property type="entry name" value="Beta-barrel_OMP_2"/>
</dbReference>
<evidence type="ECO:0000259" key="2">
    <source>
        <dbReference type="Pfam" id="PF13568"/>
    </source>
</evidence>
<organism evidence="3 4">
    <name type="scientific">Hufsiella ginkgonis</name>
    <dbReference type="NCBI Taxonomy" id="2695274"/>
    <lineage>
        <taxon>Bacteria</taxon>
        <taxon>Pseudomonadati</taxon>
        <taxon>Bacteroidota</taxon>
        <taxon>Sphingobacteriia</taxon>
        <taxon>Sphingobacteriales</taxon>
        <taxon>Sphingobacteriaceae</taxon>
        <taxon>Hufsiella</taxon>
    </lineage>
</organism>